<gene>
    <name evidence="4" type="ORF">BU23DRAFT_548823</name>
</gene>
<evidence type="ECO:0000256" key="2">
    <source>
        <dbReference type="ARBA" id="ARBA00022898"/>
    </source>
</evidence>
<reference evidence="4" key="1">
    <citation type="journal article" date="2020" name="Stud. Mycol.">
        <title>101 Dothideomycetes genomes: a test case for predicting lifestyles and emergence of pathogens.</title>
        <authorList>
            <person name="Haridas S."/>
            <person name="Albert R."/>
            <person name="Binder M."/>
            <person name="Bloem J."/>
            <person name="Labutti K."/>
            <person name="Salamov A."/>
            <person name="Andreopoulos B."/>
            <person name="Baker S."/>
            <person name="Barry K."/>
            <person name="Bills G."/>
            <person name="Bluhm B."/>
            <person name="Cannon C."/>
            <person name="Castanera R."/>
            <person name="Culley D."/>
            <person name="Daum C."/>
            <person name="Ezra D."/>
            <person name="Gonzalez J."/>
            <person name="Henrissat B."/>
            <person name="Kuo A."/>
            <person name="Liang C."/>
            <person name="Lipzen A."/>
            <person name="Lutzoni F."/>
            <person name="Magnuson J."/>
            <person name="Mondo S."/>
            <person name="Nolan M."/>
            <person name="Ohm R."/>
            <person name="Pangilinan J."/>
            <person name="Park H.-J."/>
            <person name="Ramirez L."/>
            <person name="Alfaro M."/>
            <person name="Sun H."/>
            <person name="Tritt A."/>
            <person name="Yoshinaga Y."/>
            <person name="Zwiers L.-H."/>
            <person name="Turgeon B."/>
            <person name="Goodwin S."/>
            <person name="Spatafora J."/>
            <person name="Crous P."/>
            <person name="Grigoriev I."/>
        </authorList>
    </citation>
    <scope>NUCLEOTIDE SEQUENCE</scope>
    <source>
        <strain evidence="4">CBS 107.79</strain>
    </source>
</reference>
<evidence type="ECO:0000256" key="1">
    <source>
        <dbReference type="ARBA" id="ARBA00007441"/>
    </source>
</evidence>
<dbReference type="PANTHER" id="PTHR43795:SF39">
    <property type="entry name" value="AMINOTRANSFERASE CLASS I_CLASSII DOMAIN-CONTAINING PROTEIN"/>
    <property type="match status" value="1"/>
</dbReference>
<dbReference type="Pfam" id="PF00155">
    <property type="entry name" value="Aminotran_1_2"/>
    <property type="match status" value="1"/>
</dbReference>
<dbReference type="GO" id="GO:0008483">
    <property type="term" value="F:transaminase activity"/>
    <property type="evidence" value="ECO:0007669"/>
    <property type="project" value="TreeGrafter"/>
</dbReference>
<evidence type="ECO:0000313" key="5">
    <source>
        <dbReference type="Proteomes" id="UP000800036"/>
    </source>
</evidence>
<dbReference type="InterPro" id="IPR050478">
    <property type="entry name" value="Ethylene_sulfur-biosynth"/>
</dbReference>
<dbReference type="Gene3D" id="3.90.1150.10">
    <property type="entry name" value="Aspartate Aminotransferase, domain 1"/>
    <property type="match status" value="1"/>
</dbReference>
<dbReference type="SUPFAM" id="SSF53383">
    <property type="entry name" value="PLP-dependent transferases"/>
    <property type="match status" value="1"/>
</dbReference>
<evidence type="ECO:0000259" key="3">
    <source>
        <dbReference type="Pfam" id="PF00155"/>
    </source>
</evidence>
<feature type="domain" description="Aminotransferase class I/classII large" evidence="3">
    <location>
        <begin position="77"/>
        <end position="415"/>
    </location>
</feature>
<dbReference type="PANTHER" id="PTHR43795">
    <property type="entry name" value="BIFUNCTIONAL ASPARTATE AMINOTRANSFERASE AND GLUTAMATE/ASPARTATE-PREPHENATE AMINOTRANSFERASE-RELATED"/>
    <property type="match status" value="1"/>
</dbReference>
<sequence>MLSERATLSASDLDIPWRYVDAGQRGRYDPDTNPTGVVTQFTSAENYLIQTELSEFVSTNVEIPEQALGYSYSTAGGQQLPAALAAHLNGYWKPWKTLSEDDIRITGAATALHEILGFSLADPGQGIMTSRPYYGRFEIDFGLKAGLKIVAADTPLETCLEPDVVSIFEETLLKSKAEGVEVRALLITNPHNPLGRCYPKETLITLIKFCQKHQIHLISDEIYALSGFDSTENGVIPFTSVLSLEPHIDEELLHVIYGMAKDYAVPGLRVGALITRSKPLLKALKSVIRFHNPSGPSVSIATAMFEDREWMCSFIEMSRVRVGEAYRNVTERLTRLGVTYLSKVNAGLFIFVDLSPWLSEDVGQGKEAKEQGLAQRALGKGLFLQPGEEHALEAGWFRLVYTVERRVLSEGLNRLEEVLRA</sequence>
<evidence type="ECO:0000313" key="4">
    <source>
        <dbReference type="EMBL" id="KAF1979615.1"/>
    </source>
</evidence>
<dbReference type="PRINTS" id="PR00753">
    <property type="entry name" value="ACCSYNTHASE"/>
</dbReference>
<keyword evidence="4" id="KW-0808">Transferase</keyword>
<dbReference type="PROSITE" id="PS00105">
    <property type="entry name" value="AA_TRANSFER_CLASS_1"/>
    <property type="match status" value="1"/>
</dbReference>
<dbReference type="InterPro" id="IPR015421">
    <property type="entry name" value="PyrdxlP-dep_Trfase_major"/>
</dbReference>
<organism evidence="4 5">
    <name type="scientific">Bimuria novae-zelandiae CBS 107.79</name>
    <dbReference type="NCBI Taxonomy" id="1447943"/>
    <lineage>
        <taxon>Eukaryota</taxon>
        <taxon>Fungi</taxon>
        <taxon>Dikarya</taxon>
        <taxon>Ascomycota</taxon>
        <taxon>Pezizomycotina</taxon>
        <taxon>Dothideomycetes</taxon>
        <taxon>Pleosporomycetidae</taxon>
        <taxon>Pleosporales</taxon>
        <taxon>Massarineae</taxon>
        <taxon>Didymosphaeriaceae</taxon>
        <taxon>Bimuria</taxon>
    </lineage>
</organism>
<keyword evidence="5" id="KW-1185">Reference proteome</keyword>
<dbReference type="InterPro" id="IPR004839">
    <property type="entry name" value="Aminotransferase_I/II_large"/>
</dbReference>
<keyword evidence="2" id="KW-0663">Pyridoxal phosphate</keyword>
<dbReference type="InterPro" id="IPR015422">
    <property type="entry name" value="PyrdxlP-dep_Trfase_small"/>
</dbReference>
<name>A0A6A5VRT5_9PLEO</name>
<proteinExistence type="inferred from homology"/>
<dbReference type="GO" id="GO:0006520">
    <property type="term" value="P:amino acid metabolic process"/>
    <property type="evidence" value="ECO:0007669"/>
    <property type="project" value="TreeGrafter"/>
</dbReference>
<protein>
    <submittedName>
        <fullName evidence="4">PLP-dependent transferase</fullName>
    </submittedName>
</protein>
<dbReference type="InterPro" id="IPR004838">
    <property type="entry name" value="NHTrfase_class1_PyrdxlP-BS"/>
</dbReference>
<accession>A0A6A5VRT5</accession>
<dbReference type="GO" id="GO:0030170">
    <property type="term" value="F:pyridoxal phosphate binding"/>
    <property type="evidence" value="ECO:0007669"/>
    <property type="project" value="InterPro"/>
</dbReference>
<dbReference type="OrthoDB" id="7042322at2759"/>
<dbReference type="Gene3D" id="3.40.640.10">
    <property type="entry name" value="Type I PLP-dependent aspartate aminotransferase-like (Major domain)"/>
    <property type="match status" value="1"/>
</dbReference>
<dbReference type="CDD" id="cd00609">
    <property type="entry name" value="AAT_like"/>
    <property type="match status" value="1"/>
</dbReference>
<dbReference type="Proteomes" id="UP000800036">
    <property type="component" value="Unassembled WGS sequence"/>
</dbReference>
<dbReference type="EMBL" id="ML976657">
    <property type="protein sequence ID" value="KAF1979615.1"/>
    <property type="molecule type" value="Genomic_DNA"/>
</dbReference>
<dbReference type="InterPro" id="IPR015424">
    <property type="entry name" value="PyrdxlP-dep_Trfase"/>
</dbReference>
<dbReference type="AlphaFoldDB" id="A0A6A5VRT5"/>
<comment type="similarity">
    <text evidence="1">Belongs to the class-I pyridoxal-phosphate-dependent aminotransferase family.</text>
</comment>